<dbReference type="UniPathway" id="UPA00344"/>
<comment type="caution">
    <text evidence="8">The sequence shown here is derived from an EMBL/GenBank/DDBJ whole genome shotgun (WGS) entry which is preliminary data.</text>
</comment>
<dbReference type="Gene3D" id="2.170.190.11">
    <property type="entry name" value="Molybdopterin biosynthesis moea protein, domain 3"/>
    <property type="match status" value="1"/>
</dbReference>
<reference evidence="8 9" key="1">
    <citation type="submission" date="2015-06" db="EMBL/GenBank/DDBJ databases">
        <title>Draft genome sequence of an Alphaproteobacteria species associated to the Mediterranean sponge Oscarella lobularis.</title>
        <authorList>
            <person name="Jourda C."/>
            <person name="Santini S."/>
            <person name="Claverie J.-M."/>
        </authorList>
    </citation>
    <scope>NUCLEOTIDE SEQUENCE [LARGE SCALE GENOMIC DNA]</scope>
    <source>
        <strain evidence="8">IGS</strain>
    </source>
</reference>
<evidence type="ECO:0000259" key="7">
    <source>
        <dbReference type="SMART" id="SM00852"/>
    </source>
</evidence>
<dbReference type="CDD" id="cd00887">
    <property type="entry name" value="MoeA"/>
    <property type="match status" value="1"/>
</dbReference>
<dbReference type="PANTHER" id="PTHR10192">
    <property type="entry name" value="MOLYBDOPTERIN BIOSYNTHESIS PROTEIN"/>
    <property type="match status" value="1"/>
</dbReference>
<comment type="catalytic activity">
    <reaction evidence="5">
        <text>adenylyl-molybdopterin + molybdate = Mo-molybdopterin + AMP + H(+)</text>
        <dbReference type="Rhea" id="RHEA:35047"/>
        <dbReference type="ChEBI" id="CHEBI:15378"/>
        <dbReference type="ChEBI" id="CHEBI:36264"/>
        <dbReference type="ChEBI" id="CHEBI:62727"/>
        <dbReference type="ChEBI" id="CHEBI:71302"/>
        <dbReference type="ChEBI" id="CHEBI:456215"/>
        <dbReference type="EC" id="2.10.1.1"/>
    </reaction>
</comment>
<proteinExistence type="inferred from homology"/>
<dbReference type="Pfam" id="PF03454">
    <property type="entry name" value="MoeA_C"/>
    <property type="match status" value="1"/>
</dbReference>
<dbReference type="Gene3D" id="3.90.105.10">
    <property type="entry name" value="Molybdopterin biosynthesis moea protein, domain 2"/>
    <property type="match status" value="1"/>
</dbReference>
<evidence type="ECO:0000256" key="6">
    <source>
        <dbReference type="RuleBase" id="RU365090"/>
    </source>
</evidence>
<sequence length="417" mass="42585">MQPPRLKNDCFALPPGVDWTPVDDALGHLREALQPVTEVSTVALAGAAGLFLAEDAIARRAHPPAANSAVDGYGFAHAATGQGVQILPLVEGRAAAGAPFTGAVLAGMAIRILTGAILPEGVDTVVLEEDVTAEDGRIAFHGGLKPGANARKAGEDIHEGAVAVPAGHRLRAQELGLLASVGVGEVVAHRALRVGVLSTGDEVVDVSGAAATGQIFDANRPMLLSLLAEMGCVPVDLGHARDDAAALSAQLDAGAAQVDVILTSGGASAGDEDHVSALLSETGSMGLWRIAVKPGRPLAMGMWRGVPVFGLPGNPVAAFVCTLVFGAPAFRLLAGGRWRVPSGVMVPAAFSKNKKPGRREYLRARLVDGAAAVFASEGSGRISGLSWAEGLVELPDGAVDVGQGDPVRYIAFSDFTL</sequence>
<comment type="cofactor">
    <cofactor evidence="6">
        <name>Mg(2+)</name>
        <dbReference type="ChEBI" id="CHEBI:18420"/>
    </cofactor>
</comment>
<dbReference type="NCBIfam" id="TIGR00177">
    <property type="entry name" value="molyb_syn"/>
    <property type="match status" value="1"/>
</dbReference>
<dbReference type="InterPro" id="IPR005110">
    <property type="entry name" value="MoeA_linker/N"/>
</dbReference>
<dbReference type="GO" id="GO:0006777">
    <property type="term" value="P:Mo-molybdopterin cofactor biosynthetic process"/>
    <property type="evidence" value="ECO:0007669"/>
    <property type="project" value="UniProtKB-UniRule"/>
</dbReference>
<dbReference type="InterPro" id="IPR038987">
    <property type="entry name" value="MoeA-like"/>
</dbReference>
<dbReference type="GO" id="GO:0061599">
    <property type="term" value="F:molybdopterin molybdotransferase activity"/>
    <property type="evidence" value="ECO:0007669"/>
    <property type="project" value="UniProtKB-UniRule"/>
</dbReference>
<comment type="function">
    <text evidence="1 6">Catalyzes the insertion of molybdate into adenylated molybdopterin with the concomitant release of AMP.</text>
</comment>
<dbReference type="PROSITE" id="PS01079">
    <property type="entry name" value="MOCF_BIOSYNTHESIS_2"/>
    <property type="match status" value="1"/>
</dbReference>
<keyword evidence="6" id="KW-0460">Magnesium</keyword>
<dbReference type="InterPro" id="IPR001453">
    <property type="entry name" value="MoaB/Mog_dom"/>
</dbReference>
<dbReference type="EC" id="2.10.1.1" evidence="6"/>
<dbReference type="AlphaFoldDB" id="A0A0J9E4P3"/>
<name>A0A0J9E4P3_9RHOB</name>
<dbReference type="SMART" id="SM00852">
    <property type="entry name" value="MoCF_biosynth"/>
    <property type="match status" value="1"/>
</dbReference>
<dbReference type="Pfam" id="PF00994">
    <property type="entry name" value="MoCF_biosynth"/>
    <property type="match status" value="1"/>
</dbReference>
<comment type="pathway">
    <text evidence="2 6">Cofactor biosynthesis; molybdopterin biosynthesis.</text>
</comment>
<dbReference type="SUPFAM" id="SSF63867">
    <property type="entry name" value="MoeA C-terminal domain-like"/>
    <property type="match status" value="1"/>
</dbReference>
<organism evidence="8 9">
    <name type="scientific">Candidatus Rhodobacter oscarellae</name>
    <dbReference type="NCBI Taxonomy" id="1675527"/>
    <lineage>
        <taxon>Bacteria</taxon>
        <taxon>Pseudomonadati</taxon>
        <taxon>Pseudomonadota</taxon>
        <taxon>Alphaproteobacteria</taxon>
        <taxon>Rhodobacterales</taxon>
        <taxon>Rhodobacter group</taxon>
        <taxon>Rhodobacter</taxon>
    </lineage>
</organism>
<gene>
    <name evidence="8" type="ORF">AIOL_002683</name>
</gene>
<dbReference type="PANTHER" id="PTHR10192:SF5">
    <property type="entry name" value="GEPHYRIN"/>
    <property type="match status" value="1"/>
</dbReference>
<dbReference type="Gene3D" id="3.40.980.10">
    <property type="entry name" value="MoaB/Mog-like domain"/>
    <property type="match status" value="1"/>
</dbReference>
<dbReference type="PATRIC" id="fig|1675527.3.peg.2811"/>
<dbReference type="SUPFAM" id="SSF63882">
    <property type="entry name" value="MoeA N-terminal region -like"/>
    <property type="match status" value="1"/>
</dbReference>
<dbReference type="InterPro" id="IPR036425">
    <property type="entry name" value="MoaB/Mog-like_dom_sf"/>
</dbReference>
<comment type="similarity">
    <text evidence="3 6">Belongs to the MoeA family.</text>
</comment>
<evidence type="ECO:0000256" key="4">
    <source>
        <dbReference type="ARBA" id="ARBA00023150"/>
    </source>
</evidence>
<dbReference type="GO" id="GO:0046872">
    <property type="term" value="F:metal ion binding"/>
    <property type="evidence" value="ECO:0007669"/>
    <property type="project" value="UniProtKB-UniRule"/>
</dbReference>
<dbReference type="RefSeq" id="WP_049643416.1">
    <property type="nucleotide sequence ID" value="NZ_LFTY01000002.1"/>
</dbReference>
<dbReference type="InterPro" id="IPR005111">
    <property type="entry name" value="MoeA_C_domain_IV"/>
</dbReference>
<keyword evidence="6" id="KW-0479">Metal-binding</keyword>
<feature type="domain" description="MoaB/Mog" evidence="7">
    <location>
        <begin position="195"/>
        <end position="332"/>
    </location>
</feature>
<dbReference type="STRING" id="1675527.AIOL_002683"/>
<dbReference type="Gene3D" id="2.40.340.10">
    <property type="entry name" value="MoeA, C-terminal, domain IV"/>
    <property type="match status" value="1"/>
</dbReference>
<dbReference type="Pfam" id="PF03453">
    <property type="entry name" value="MoeA_N"/>
    <property type="match status" value="1"/>
</dbReference>
<keyword evidence="6" id="KW-0808">Transferase</keyword>
<dbReference type="InterPro" id="IPR036688">
    <property type="entry name" value="MoeA_C_domain_IV_sf"/>
</dbReference>
<dbReference type="GO" id="GO:0005829">
    <property type="term" value="C:cytosol"/>
    <property type="evidence" value="ECO:0007669"/>
    <property type="project" value="TreeGrafter"/>
</dbReference>
<dbReference type="SUPFAM" id="SSF53218">
    <property type="entry name" value="Molybdenum cofactor biosynthesis proteins"/>
    <property type="match status" value="1"/>
</dbReference>
<dbReference type="NCBIfam" id="NF045515">
    <property type="entry name" value="Glp_gephyrin"/>
    <property type="match status" value="1"/>
</dbReference>
<evidence type="ECO:0000256" key="5">
    <source>
        <dbReference type="ARBA" id="ARBA00047317"/>
    </source>
</evidence>
<evidence type="ECO:0000256" key="1">
    <source>
        <dbReference type="ARBA" id="ARBA00002901"/>
    </source>
</evidence>
<protein>
    <recommendedName>
        <fullName evidence="6">Molybdopterin molybdenumtransferase</fullName>
        <ecNumber evidence="6">2.10.1.1</ecNumber>
    </recommendedName>
</protein>
<dbReference type="Proteomes" id="UP000037178">
    <property type="component" value="Unassembled WGS sequence"/>
</dbReference>
<accession>A0A0J9E4P3</accession>
<keyword evidence="9" id="KW-1185">Reference proteome</keyword>
<evidence type="ECO:0000256" key="3">
    <source>
        <dbReference type="ARBA" id="ARBA00010763"/>
    </source>
</evidence>
<dbReference type="OrthoDB" id="9804758at2"/>
<keyword evidence="4 6" id="KW-0501">Molybdenum cofactor biosynthesis</keyword>
<dbReference type="InterPro" id="IPR036135">
    <property type="entry name" value="MoeA_linker/N_sf"/>
</dbReference>
<keyword evidence="6" id="KW-0500">Molybdenum</keyword>
<evidence type="ECO:0000313" key="8">
    <source>
        <dbReference type="EMBL" id="KMW57716.1"/>
    </source>
</evidence>
<dbReference type="InterPro" id="IPR008284">
    <property type="entry name" value="MoCF_biosynth_CS"/>
</dbReference>
<evidence type="ECO:0000313" key="9">
    <source>
        <dbReference type="Proteomes" id="UP000037178"/>
    </source>
</evidence>
<evidence type="ECO:0000256" key="2">
    <source>
        <dbReference type="ARBA" id="ARBA00005046"/>
    </source>
</evidence>
<dbReference type="EMBL" id="LFTY01000002">
    <property type="protein sequence ID" value="KMW57716.1"/>
    <property type="molecule type" value="Genomic_DNA"/>
</dbReference>